<dbReference type="EC" id="3.4.23.36" evidence="9"/>
<feature type="active site" evidence="9">
    <location>
        <position position="179"/>
    </location>
</feature>
<comment type="caution">
    <text evidence="9">Lacks conserved residue(s) required for the propagation of feature annotation.</text>
</comment>
<evidence type="ECO:0000313" key="11">
    <source>
        <dbReference type="EMBL" id="OBY62970.1"/>
    </source>
</evidence>
<dbReference type="GO" id="GO:0005886">
    <property type="term" value="C:plasma membrane"/>
    <property type="evidence" value="ECO:0007669"/>
    <property type="project" value="UniProtKB-SubCell"/>
</dbReference>
<comment type="caution">
    <text evidence="11">The sequence shown here is derived from an EMBL/GenBank/DDBJ whole genome shotgun (WGS) entry which is preliminary data.</text>
</comment>
<feature type="active site" evidence="9">
    <location>
        <position position="144"/>
    </location>
</feature>
<dbReference type="KEGG" id="pob:LPB03_12620"/>
<reference evidence="12" key="1">
    <citation type="submission" date="2016-02" db="EMBL/GenBank/DDBJ databases">
        <authorList>
            <person name="Shin S.-K."/>
            <person name="Yi H."/>
            <person name="Kim E."/>
        </authorList>
    </citation>
    <scope>NUCLEOTIDE SEQUENCE [LARGE SCALE GENOMIC DNA]</scope>
    <source>
        <strain evidence="12">LPB0003</strain>
    </source>
</reference>
<dbReference type="Proteomes" id="UP000092584">
    <property type="component" value="Unassembled WGS sequence"/>
</dbReference>
<keyword evidence="5 9" id="KW-0064">Aspartyl protease</keyword>
<dbReference type="PANTHER" id="PTHR33695">
    <property type="entry name" value="LIPOPROTEIN SIGNAL PEPTIDASE"/>
    <property type="match status" value="1"/>
</dbReference>
<keyword evidence="6 9" id="KW-0378">Hydrolase</keyword>
<name>A0A1B8TTI4_9FLAO</name>
<dbReference type="STRING" id="1774273.LPB03_12620"/>
<evidence type="ECO:0000313" key="12">
    <source>
        <dbReference type="Proteomes" id="UP000092584"/>
    </source>
</evidence>
<keyword evidence="4 9" id="KW-0812">Transmembrane</keyword>
<evidence type="ECO:0000256" key="1">
    <source>
        <dbReference type="ARBA" id="ARBA00006139"/>
    </source>
</evidence>
<keyword evidence="11" id="KW-0449">Lipoprotein</keyword>
<gene>
    <name evidence="9" type="primary">lspA</name>
    <name evidence="11" type="ORF">LPB3_12635</name>
</gene>
<dbReference type="InterPro" id="IPR001872">
    <property type="entry name" value="Peptidase_A8"/>
</dbReference>
<evidence type="ECO:0000256" key="6">
    <source>
        <dbReference type="ARBA" id="ARBA00022801"/>
    </source>
</evidence>
<keyword evidence="8 9" id="KW-0472">Membrane</keyword>
<keyword evidence="2 9" id="KW-1003">Cell membrane</keyword>
<feature type="transmembrane region" description="Helical" evidence="9">
    <location>
        <begin position="180"/>
        <end position="197"/>
    </location>
</feature>
<dbReference type="GO" id="GO:0004190">
    <property type="term" value="F:aspartic-type endopeptidase activity"/>
    <property type="evidence" value="ECO:0007669"/>
    <property type="project" value="UniProtKB-UniRule"/>
</dbReference>
<keyword evidence="7 9" id="KW-1133">Transmembrane helix</keyword>
<evidence type="ECO:0000256" key="7">
    <source>
        <dbReference type="ARBA" id="ARBA00022989"/>
    </source>
</evidence>
<evidence type="ECO:0000256" key="9">
    <source>
        <dbReference type="HAMAP-Rule" id="MF_00161"/>
    </source>
</evidence>
<dbReference type="NCBIfam" id="NF011369">
    <property type="entry name" value="PRK14788.1"/>
    <property type="match status" value="1"/>
</dbReference>
<protein>
    <recommendedName>
        <fullName evidence="9">Lipoprotein signal peptidase</fullName>
        <ecNumber evidence="9">3.4.23.36</ecNumber>
    </recommendedName>
    <alternativeName>
        <fullName evidence="9">Prolipoprotein signal peptidase</fullName>
    </alternativeName>
    <alternativeName>
        <fullName evidence="9">Signal peptidase II</fullName>
        <shortName evidence="9">SPase II</shortName>
    </alternativeName>
</protein>
<comment type="function">
    <text evidence="9">This protein specifically catalyzes the removal of signal peptides from prolipoproteins.</text>
</comment>
<dbReference type="PANTHER" id="PTHR33695:SF1">
    <property type="entry name" value="LIPOPROTEIN SIGNAL PEPTIDASE"/>
    <property type="match status" value="1"/>
</dbReference>
<comment type="catalytic activity">
    <reaction evidence="9">
        <text>Release of signal peptides from bacterial membrane prolipoproteins. Hydrolyzes -Xaa-Yaa-Zaa-|-(S,diacylglyceryl)Cys-, in which Xaa is hydrophobic (preferably Leu), and Yaa (Ala or Ser) and Zaa (Gly or Ala) have small, neutral side chains.</text>
        <dbReference type="EC" id="3.4.23.36"/>
    </reaction>
</comment>
<evidence type="ECO:0000256" key="3">
    <source>
        <dbReference type="ARBA" id="ARBA00022670"/>
    </source>
</evidence>
<dbReference type="HAMAP" id="MF_00161">
    <property type="entry name" value="LspA"/>
    <property type="match status" value="1"/>
</dbReference>
<keyword evidence="12" id="KW-1185">Reference proteome</keyword>
<comment type="pathway">
    <text evidence="9">Protein modification; lipoprotein biosynthesis (signal peptide cleavage).</text>
</comment>
<dbReference type="OrthoDB" id="9810259at2"/>
<dbReference type="RefSeq" id="WP_065319947.1">
    <property type="nucleotide sequence ID" value="NZ_CAXBLX010000006.1"/>
</dbReference>
<dbReference type="EMBL" id="LSFM01000023">
    <property type="protein sequence ID" value="OBY62970.1"/>
    <property type="molecule type" value="Genomic_DNA"/>
</dbReference>
<dbReference type="PRINTS" id="PR00781">
    <property type="entry name" value="LIPOSIGPTASE"/>
</dbReference>
<dbReference type="UniPathway" id="UPA00665"/>
<evidence type="ECO:0000256" key="2">
    <source>
        <dbReference type="ARBA" id="ARBA00022475"/>
    </source>
</evidence>
<organism evidence="11 12">
    <name type="scientific">Polaribacter vadi</name>
    <dbReference type="NCBI Taxonomy" id="1774273"/>
    <lineage>
        <taxon>Bacteria</taxon>
        <taxon>Pseudomonadati</taxon>
        <taxon>Bacteroidota</taxon>
        <taxon>Flavobacteriia</taxon>
        <taxon>Flavobacteriales</taxon>
        <taxon>Flavobacteriaceae</taxon>
    </lineage>
</organism>
<feature type="transmembrane region" description="Helical" evidence="9">
    <location>
        <begin position="64"/>
        <end position="82"/>
    </location>
</feature>
<evidence type="ECO:0000256" key="5">
    <source>
        <dbReference type="ARBA" id="ARBA00022750"/>
    </source>
</evidence>
<sequence>MSKKNIAILTVLLAIILDQVLKIYIKTTYALNGGFEVFSWFQIHFVENNGMAMGFEFGGEAGKLFLTLFRIIAVFAIVYWLIGNIKRKVHNAVIVGIALIFAGAVGNIIDSVFYGVIFDSSNNNVATLFADEPYGTLFHGKVVDMFYFPFIKDAILPEWIPFIGGDTFTFFQYIFNPADAYISVGVALLFIFSKQAFPKEEKKKKDIKA</sequence>
<comment type="subcellular location">
    <subcellularLocation>
        <location evidence="9">Cell membrane</location>
        <topology evidence="9">Multi-pass membrane protein</topology>
    </subcellularLocation>
</comment>
<evidence type="ECO:0000256" key="10">
    <source>
        <dbReference type="RuleBase" id="RU004181"/>
    </source>
</evidence>
<feature type="transmembrane region" description="Helical" evidence="9">
    <location>
        <begin position="94"/>
        <end position="117"/>
    </location>
</feature>
<dbReference type="Pfam" id="PF01252">
    <property type="entry name" value="Peptidase_A8"/>
    <property type="match status" value="1"/>
</dbReference>
<keyword evidence="3 9" id="KW-0645">Protease</keyword>
<dbReference type="AlphaFoldDB" id="A0A1B8TTI4"/>
<comment type="similarity">
    <text evidence="1 9 10">Belongs to the peptidase A8 family.</text>
</comment>
<evidence type="ECO:0000256" key="8">
    <source>
        <dbReference type="ARBA" id="ARBA00023136"/>
    </source>
</evidence>
<dbReference type="GO" id="GO:0006508">
    <property type="term" value="P:proteolysis"/>
    <property type="evidence" value="ECO:0007669"/>
    <property type="project" value="UniProtKB-KW"/>
</dbReference>
<proteinExistence type="inferred from homology"/>
<accession>A0A1B8TTI4</accession>
<evidence type="ECO:0000256" key="4">
    <source>
        <dbReference type="ARBA" id="ARBA00022692"/>
    </source>
</evidence>